<evidence type="ECO:0000313" key="9">
    <source>
        <dbReference type="Proteomes" id="UP000663859"/>
    </source>
</evidence>
<accession>A0A8J2BSF1</accession>
<keyword evidence="9" id="KW-1185">Reference proteome</keyword>
<evidence type="ECO:0000256" key="5">
    <source>
        <dbReference type="HAMAP-Rule" id="MF_02033"/>
    </source>
</evidence>
<comment type="function">
    <text evidence="5 6">Cell division protein that is involved in the assembly of the Z ring. May serve as a membrane anchor for the Z ring.</text>
</comment>
<evidence type="ECO:0000313" key="8">
    <source>
        <dbReference type="EMBL" id="CAF0694997.1"/>
    </source>
</evidence>
<keyword evidence="4 5" id="KW-0131">Cell cycle</keyword>
<dbReference type="GO" id="GO:0032153">
    <property type="term" value="C:cell division site"/>
    <property type="evidence" value="ECO:0007669"/>
    <property type="project" value="UniProtKB-UniRule"/>
</dbReference>
<gene>
    <name evidence="5 8" type="primary">ftsA</name>
    <name evidence="8" type="ORF">MPNT_180022</name>
</gene>
<dbReference type="RefSeq" id="WP_174583066.1">
    <property type="nucleotide sequence ID" value="NZ_CAJNOB010000010.1"/>
</dbReference>
<comment type="similarity">
    <text evidence="5 6">Belongs to the FtsA/MreB family.</text>
</comment>
<reference evidence="8" key="1">
    <citation type="submission" date="2021-02" db="EMBL/GenBank/DDBJ databases">
        <authorList>
            <person name="Cremers G."/>
            <person name="Picone N."/>
        </authorList>
    </citation>
    <scope>NUCLEOTIDE SEQUENCE</scope>
    <source>
        <strain evidence="8">PQ17</strain>
    </source>
</reference>
<evidence type="ECO:0000256" key="1">
    <source>
        <dbReference type="ARBA" id="ARBA00022475"/>
    </source>
</evidence>
<evidence type="ECO:0000256" key="3">
    <source>
        <dbReference type="ARBA" id="ARBA00023136"/>
    </source>
</evidence>
<evidence type="ECO:0000259" key="7">
    <source>
        <dbReference type="SMART" id="SM00842"/>
    </source>
</evidence>
<keyword evidence="3 5" id="KW-0472">Membrane</keyword>
<evidence type="ECO:0000256" key="2">
    <source>
        <dbReference type="ARBA" id="ARBA00022618"/>
    </source>
</evidence>
<dbReference type="HAMAP" id="MF_02033">
    <property type="entry name" value="FtsA"/>
    <property type="match status" value="1"/>
</dbReference>
<organism evidence="8 9">
    <name type="scientific">Candidatus Methylacidithermus pantelleriae</name>
    <dbReference type="NCBI Taxonomy" id="2744239"/>
    <lineage>
        <taxon>Bacteria</taxon>
        <taxon>Pseudomonadati</taxon>
        <taxon>Verrucomicrobiota</taxon>
        <taxon>Methylacidiphilae</taxon>
        <taxon>Methylacidiphilales</taxon>
        <taxon>Methylacidiphilaceae</taxon>
        <taxon>Candidatus Methylacidithermus</taxon>
    </lineage>
</organism>
<dbReference type="GO" id="GO:0009898">
    <property type="term" value="C:cytoplasmic side of plasma membrane"/>
    <property type="evidence" value="ECO:0007669"/>
    <property type="project" value="UniProtKB-UniRule"/>
</dbReference>
<keyword evidence="1 5" id="KW-1003">Cell membrane</keyword>
<dbReference type="InterPro" id="IPR043129">
    <property type="entry name" value="ATPase_NBD"/>
</dbReference>
<dbReference type="Pfam" id="PF02491">
    <property type="entry name" value="SHS2_FTSA"/>
    <property type="match status" value="1"/>
</dbReference>
<dbReference type="InterPro" id="IPR020823">
    <property type="entry name" value="Cell_div_FtsA"/>
</dbReference>
<dbReference type="Gene3D" id="3.30.1490.110">
    <property type="match status" value="1"/>
</dbReference>
<evidence type="ECO:0000256" key="4">
    <source>
        <dbReference type="ARBA" id="ARBA00023306"/>
    </source>
</evidence>
<proteinExistence type="inferred from homology"/>
<comment type="subunit">
    <text evidence="5">Self-interacts. Interacts with FtsZ.</text>
</comment>
<dbReference type="PIRSF" id="PIRSF003101">
    <property type="entry name" value="FtsA"/>
    <property type="match status" value="1"/>
</dbReference>
<dbReference type="Pfam" id="PF14450">
    <property type="entry name" value="FtsA"/>
    <property type="match status" value="1"/>
</dbReference>
<protein>
    <recommendedName>
        <fullName evidence="5 6">Cell division protein FtsA</fullName>
    </recommendedName>
</protein>
<dbReference type="SUPFAM" id="SSF53067">
    <property type="entry name" value="Actin-like ATPase domain"/>
    <property type="match status" value="2"/>
</dbReference>
<dbReference type="SMART" id="SM00842">
    <property type="entry name" value="FtsA"/>
    <property type="match status" value="1"/>
</dbReference>
<dbReference type="InterPro" id="IPR003494">
    <property type="entry name" value="SHS2_FtsA"/>
</dbReference>
<name>A0A8J2BSF1_9BACT</name>
<feature type="domain" description="SHS2" evidence="7">
    <location>
        <begin position="10"/>
        <end position="198"/>
    </location>
</feature>
<dbReference type="PANTHER" id="PTHR32432">
    <property type="entry name" value="CELL DIVISION PROTEIN FTSA-RELATED"/>
    <property type="match status" value="1"/>
</dbReference>
<comment type="subcellular location">
    <subcellularLocation>
        <location evidence="5">Cell membrane</location>
        <topology evidence="5">Peripheral membrane protein</topology>
        <orientation evidence="5">Cytoplasmic side</orientation>
    </subcellularLocation>
    <text evidence="5">Localizes to the Z ring in an FtsZ-dependent manner. Targeted to the membrane through a conserved C-terminal amphipathic helix.</text>
</comment>
<dbReference type="PANTHER" id="PTHR32432:SF4">
    <property type="entry name" value="CELL DIVISION PROTEIN FTSA"/>
    <property type="match status" value="1"/>
</dbReference>
<dbReference type="Proteomes" id="UP000663859">
    <property type="component" value="Unassembled WGS sequence"/>
</dbReference>
<comment type="caution">
    <text evidence="8">The sequence shown here is derived from an EMBL/GenBank/DDBJ whole genome shotgun (WGS) entry which is preliminary data.</text>
</comment>
<keyword evidence="2 5" id="KW-0132">Cell division</keyword>
<dbReference type="EMBL" id="CAJNOB010000010">
    <property type="protein sequence ID" value="CAF0694997.1"/>
    <property type="molecule type" value="Genomic_DNA"/>
</dbReference>
<dbReference type="AlphaFoldDB" id="A0A8J2BSF1"/>
<dbReference type="InterPro" id="IPR050696">
    <property type="entry name" value="FtsA/MreB"/>
</dbReference>
<dbReference type="NCBIfam" id="TIGR01174">
    <property type="entry name" value="ftsA"/>
    <property type="match status" value="1"/>
</dbReference>
<dbReference type="GO" id="GO:0043093">
    <property type="term" value="P:FtsZ-dependent cytokinesis"/>
    <property type="evidence" value="ECO:0007669"/>
    <property type="project" value="UniProtKB-UniRule"/>
</dbReference>
<dbReference type="CDD" id="cd24048">
    <property type="entry name" value="ASKHA_NBD_FtsA"/>
    <property type="match status" value="1"/>
</dbReference>
<dbReference type="Gene3D" id="3.30.420.40">
    <property type="match status" value="2"/>
</dbReference>
<sequence>MFWKKDTDILVAMEIGSSKVAVAVGELRTDSNLTLLGVGERPSSQVRKREIVDFEIAQRCVHDAIVDAEEKTDTAVKEVYLAISGAHVRSTNRRVTLALEGGRTEIENRHVEQLRKLARQLPLPAGYVLLHDLLQQYSLDDGSVTLNPVGLCSKRLTADYHLVFGIATRLQTTIRCVKELSIEVKNYALSSYATAQAVLLPDQKEMGAMVIDCGAGVTDYIVYVRGSVVHSGILGVGGDHLTNDLAVGLGLPFATAEELKKTHGSVVASTKEKRQRVVIPPSPEHGEIHVRKEAIVTILRARQQEIFEIIREDVESQPFWSGWSGQIFVTGGGSLLPGIEELATEVFRHPVERAVPVPMDGDQELVRRPQLATVLGLLQYARVAELQEIPSRGWRSRFQRVLAGMRLF</sequence>
<evidence type="ECO:0000256" key="6">
    <source>
        <dbReference type="PIRNR" id="PIRNR003101"/>
    </source>
</evidence>